<dbReference type="Gene3D" id="3.30.200.20">
    <property type="entry name" value="Phosphorylase Kinase, domain 1"/>
    <property type="match status" value="1"/>
</dbReference>
<keyword evidence="3" id="KW-0808">Transferase</keyword>
<name>A0A1H9IS83_9PSEU</name>
<evidence type="ECO:0000256" key="7">
    <source>
        <dbReference type="PROSITE-ProRule" id="PRU10141"/>
    </source>
</evidence>
<keyword evidence="11" id="KW-1185">Reference proteome</keyword>
<evidence type="ECO:0000256" key="4">
    <source>
        <dbReference type="ARBA" id="ARBA00022741"/>
    </source>
</evidence>
<evidence type="ECO:0000256" key="2">
    <source>
        <dbReference type="ARBA" id="ARBA00022527"/>
    </source>
</evidence>
<dbReference type="RefSeq" id="WP_342716769.1">
    <property type="nucleotide sequence ID" value="NZ_FOFV01000004.1"/>
</dbReference>
<evidence type="ECO:0000256" key="8">
    <source>
        <dbReference type="SAM" id="Phobius"/>
    </source>
</evidence>
<dbReference type="InterPro" id="IPR017441">
    <property type="entry name" value="Protein_kinase_ATP_BS"/>
</dbReference>
<dbReference type="CDD" id="cd14014">
    <property type="entry name" value="STKc_PknB_like"/>
    <property type="match status" value="1"/>
</dbReference>
<dbReference type="GO" id="GO:0004674">
    <property type="term" value="F:protein serine/threonine kinase activity"/>
    <property type="evidence" value="ECO:0007669"/>
    <property type="project" value="UniProtKB-KW"/>
</dbReference>
<dbReference type="InterPro" id="IPR008271">
    <property type="entry name" value="Ser/Thr_kinase_AS"/>
</dbReference>
<dbReference type="AlphaFoldDB" id="A0A1H9IS83"/>
<evidence type="ECO:0000313" key="11">
    <source>
        <dbReference type="Proteomes" id="UP000199503"/>
    </source>
</evidence>
<keyword evidence="6 7" id="KW-0067">ATP-binding</keyword>
<evidence type="ECO:0000256" key="3">
    <source>
        <dbReference type="ARBA" id="ARBA00022679"/>
    </source>
</evidence>
<keyword evidence="4 7" id="KW-0547">Nucleotide-binding</keyword>
<dbReference type="PANTHER" id="PTHR43289">
    <property type="entry name" value="MITOGEN-ACTIVATED PROTEIN KINASE KINASE KINASE 20-RELATED"/>
    <property type="match status" value="1"/>
</dbReference>
<organism evidence="10 11">
    <name type="scientific">Lentzea albida</name>
    <dbReference type="NCBI Taxonomy" id="65499"/>
    <lineage>
        <taxon>Bacteria</taxon>
        <taxon>Bacillati</taxon>
        <taxon>Actinomycetota</taxon>
        <taxon>Actinomycetes</taxon>
        <taxon>Pseudonocardiales</taxon>
        <taxon>Pseudonocardiaceae</taxon>
        <taxon>Lentzea</taxon>
    </lineage>
</organism>
<dbReference type="STRING" id="65499.SAMN04488000_104303"/>
<dbReference type="Pfam" id="PF00069">
    <property type="entry name" value="Pkinase"/>
    <property type="match status" value="1"/>
</dbReference>
<evidence type="ECO:0000256" key="5">
    <source>
        <dbReference type="ARBA" id="ARBA00022777"/>
    </source>
</evidence>
<dbReference type="SMART" id="SM00220">
    <property type="entry name" value="S_TKc"/>
    <property type="match status" value="1"/>
</dbReference>
<evidence type="ECO:0000313" key="10">
    <source>
        <dbReference type="EMBL" id="SEQ77377.1"/>
    </source>
</evidence>
<dbReference type="PROSITE" id="PS50011">
    <property type="entry name" value="PROTEIN_KINASE_DOM"/>
    <property type="match status" value="1"/>
</dbReference>
<gene>
    <name evidence="10" type="ORF">SAMN04488000_104303</name>
</gene>
<keyword evidence="2 10" id="KW-0723">Serine/threonine-protein kinase</keyword>
<dbReference type="PROSITE" id="PS00108">
    <property type="entry name" value="PROTEIN_KINASE_ST"/>
    <property type="match status" value="1"/>
</dbReference>
<dbReference type="Proteomes" id="UP000199503">
    <property type="component" value="Unassembled WGS sequence"/>
</dbReference>
<evidence type="ECO:0000256" key="1">
    <source>
        <dbReference type="ARBA" id="ARBA00012513"/>
    </source>
</evidence>
<keyword evidence="5 10" id="KW-0418">Kinase</keyword>
<dbReference type="PANTHER" id="PTHR43289:SF6">
    <property type="entry name" value="SERINE_THREONINE-PROTEIN KINASE NEKL-3"/>
    <property type="match status" value="1"/>
</dbReference>
<evidence type="ECO:0000259" key="9">
    <source>
        <dbReference type="PROSITE" id="PS50011"/>
    </source>
</evidence>
<keyword evidence="8" id="KW-0472">Membrane</keyword>
<reference evidence="11" key="1">
    <citation type="submission" date="2016-10" db="EMBL/GenBank/DDBJ databases">
        <authorList>
            <person name="Varghese N."/>
            <person name="Submissions S."/>
        </authorList>
    </citation>
    <scope>NUCLEOTIDE SEQUENCE [LARGE SCALE GENOMIC DNA]</scope>
    <source>
        <strain evidence="11">DSM 44437</strain>
    </source>
</reference>
<proteinExistence type="predicted"/>
<dbReference type="Gene3D" id="1.10.510.10">
    <property type="entry name" value="Transferase(Phosphotransferase) domain 1"/>
    <property type="match status" value="1"/>
</dbReference>
<dbReference type="EMBL" id="FOFV01000004">
    <property type="protein sequence ID" value="SEQ77377.1"/>
    <property type="molecule type" value="Genomic_DNA"/>
</dbReference>
<keyword evidence="8" id="KW-1133">Transmembrane helix</keyword>
<evidence type="ECO:0000256" key="6">
    <source>
        <dbReference type="ARBA" id="ARBA00022840"/>
    </source>
</evidence>
<keyword evidence="8" id="KW-0812">Transmembrane</keyword>
<accession>A0A1H9IS83</accession>
<dbReference type="InterPro" id="IPR011009">
    <property type="entry name" value="Kinase-like_dom_sf"/>
</dbReference>
<feature type="transmembrane region" description="Helical" evidence="8">
    <location>
        <begin position="289"/>
        <end position="310"/>
    </location>
</feature>
<dbReference type="GO" id="GO:0005524">
    <property type="term" value="F:ATP binding"/>
    <property type="evidence" value="ECO:0007669"/>
    <property type="project" value="UniProtKB-UniRule"/>
</dbReference>
<sequence length="438" mass="46737">MTTVGGRYTLLERIGSGAMGVVWRARDEVLAREVAVKELVTGDHQRAMREARNAARLHHQHAIAVFDVVSTDDEQPWIVMEYLASHSLSALIAERGPLKPAQAASIGAKVASALAAAHAAGLVHRDIKPGNVLIGHDGTVKITDFGISKASGDGTMTDTGMISGTPAYLAPEVARGEHPDEASDVFSLGATIYTAIEGESVFGPSDNSFGLIYRAASGQLRDPKNAGELTPLLKRLLSQDPKDRPTAQEAADLLATEPQPSQPLHIPQPSRLLQIPQPERRLKAPNKRILVILSVIALLAIGGGAAAAYWGGTGGGDSPVNQGNFQPQQQPRYFTASEASGFVLGHYGQLPAHPHVAWLNLDQQAVEPHDKYVARWKAYASVKCAMSAVPIRSNGPNWVVTYDLALETAAGEQKSGVYEAEVAAVNNEMKITSIRQIS</sequence>
<feature type="binding site" evidence="7">
    <location>
        <position position="37"/>
    </location>
    <ligand>
        <name>ATP</name>
        <dbReference type="ChEBI" id="CHEBI:30616"/>
    </ligand>
</feature>
<dbReference type="SUPFAM" id="SSF56112">
    <property type="entry name" value="Protein kinase-like (PK-like)"/>
    <property type="match status" value="1"/>
</dbReference>
<dbReference type="PROSITE" id="PS00107">
    <property type="entry name" value="PROTEIN_KINASE_ATP"/>
    <property type="match status" value="1"/>
</dbReference>
<dbReference type="EC" id="2.7.11.1" evidence="1"/>
<dbReference type="InterPro" id="IPR000719">
    <property type="entry name" value="Prot_kinase_dom"/>
</dbReference>
<feature type="domain" description="Protein kinase" evidence="9">
    <location>
        <begin position="8"/>
        <end position="265"/>
    </location>
</feature>
<protein>
    <recommendedName>
        <fullName evidence="1">non-specific serine/threonine protein kinase</fullName>
        <ecNumber evidence="1">2.7.11.1</ecNumber>
    </recommendedName>
</protein>